<comment type="caution">
    <text evidence="3">The sequence shown here is derived from an EMBL/GenBank/DDBJ whole genome shotgun (WGS) entry which is preliminary data.</text>
</comment>
<feature type="transmembrane region" description="Helical" evidence="2">
    <location>
        <begin position="6"/>
        <end position="29"/>
    </location>
</feature>
<proteinExistence type="predicted"/>
<feature type="compositionally biased region" description="Basic and acidic residues" evidence="1">
    <location>
        <begin position="334"/>
        <end position="345"/>
    </location>
</feature>
<keyword evidence="4" id="KW-1185">Reference proteome</keyword>
<evidence type="ECO:0000313" key="4">
    <source>
        <dbReference type="Proteomes" id="UP000642070"/>
    </source>
</evidence>
<gene>
    <name evidence="3" type="ORF">GCM10007977_079070</name>
</gene>
<reference evidence="3" key="1">
    <citation type="journal article" date="2014" name="Int. J. Syst. Evol. Microbiol.">
        <title>Complete genome sequence of Corynebacterium casei LMG S-19264T (=DSM 44701T), isolated from a smear-ripened cheese.</title>
        <authorList>
            <consortium name="US DOE Joint Genome Institute (JGI-PGF)"/>
            <person name="Walter F."/>
            <person name="Albersmeier A."/>
            <person name="Kalinowski J."/>
            <person name="Ruckert C."/>
        </authorList>
    </citation>
    <scope>NUCLEOTIDE SEQUENCE</scope>
    <source>
        <strain evidence="3">JCM 19831</strain>
    </source>
</reference>
<evidence type="ECO:0000256" key="1">
    <source>
        <dbReference type="SAM" id="MobiDB-lite"/>
    </source>
</evidence>
<keyword evidence="2" id="KW-0472">Membrane</keyword>
<reference evidence="3" key="2">
    <citation type="submission" date="2020-09" db="EMBL/GenBank/DDBJ databases">
        <authorList>
            <person name="Sun Q."/>
            <person name="Ohkuma M."/>
        </authorList>
    </citation>
    <scope>NUCLEOTIDE SEQUENCE</scope>
    <source>
        <strain evidence="3">JCM 19831</strain>
    </source>
</reference>
<evidence type="ECO:0000313" key="3">
    <source>
        <dbReference type="EMBL" id="GGM65664.1"/>
    </source>
</evidence>
<accession>A0A917UAX6</accession>
<evidence type="ECO:0000256" key="2">
    <source>
        <dbReference type="SAM" id="Phobius"/>
    </source>
</evidence>
<dbReference type="EMBL" id="BMPI01000052">
    <property type="protein sequence ID" value="GGM65664.1"/>
    <property type="molecule type" value="Genomic_DNA"/>
</dbReference>
<keyword evidence="2" id="KW-1133">Transmembrane helix</keyword>
<keyword evidence="2" id="KW-0812">Transmembrane</keyword>
<dbReference type="AlphaFoldDB" id="A0A917UAX6"/>
<feature type="region of interest" description="Disordered" evidence="1">
    <location>
        <begin position="327"/>
        <end position="353"/>
    </location>
</feature>
<feature type="transmembrane region" description="Helical" evidence="2">
    <location>
        <begin position="36"/>
        <end position="54"/>
    </location>
</feature>
<dbReference type="RefSeq" id="WP_190255179.1">
    <property type="nucleotide sequence ID" value="NZ_BMPI01000052.1"/>
</dbReference>
<organism evidence="3 4">
    <name type="scientific">Dactylosporangium sucinum</name>
    <dbReference type="NCBI Taxonomy" id="1424081"/>
    <lineage>
        <taxon>Bacteria</taxon>
        <taxon>Bacillati</taxon>
        <taxon>Actinomycetota</taxon>
        <taxon>Actinomycetes</taxon>
        <taxon>Micromonosporales</taxon>
        <taxon>Micromonosporaceae</taxon>
        <taxon>Dactylosporangium</taxon>
    </lineage>
</organism>
<dbReference type="Proteomes" id="UP000642070">
    <property type="component" value="Unassembled WGS sequence"/>
</dbReference>
<sequence length="460" mass="49479">MIVFAGWGWLTYVIAVASIAIGGVIVDALRLPGDTILWAGIGWAVVGALLQYLVGRAVNSRPTPHGRTWHDSHTTAGRPMQDCTGIHVFLGLTIVAIRAGQLTTPVVGWLLFAAGIAVAVFVGSWASHAALPRSRAAGGTVETRKTLARANGWRYRGGSGESVRGWSRRYKGIVTLTTDGVVTGEWRGRAFVVLDVMASRGFSPRRHLQTRRTVVRVALNAAPPVPRAVAGPVGTPIVLDEVRPWEPVGGAPGGGLRVVSADGDLASRYLTPAVLAAAAAAGLRGFQVDDGELVYAGEPGRVIEPREVLRLVHTLVDLALMVPARPSSTGAEVPRQRTSPEERSTFRASEARPAGPRVITTRHVRLTVDRERLVAHRRSVRPADGWTEHLAVEWAHVRELLFDTQGLDPVVSLFALVDDGPRRYVADANHLSRPEWSTFAAVVADCTGGRIRVDLARRDP</sequence>
<feature type="transmembrane region" description="Helical" evidence="2">
    <location>
        <begin position="106"/>
        <end position="126"/>
    </location>
</feature>
<name>A0A917UAX6_9ACTN</name>
<protein>
    <submittedName>
        <fullName evidence="3">Uncharacterized protein</fullName>
    </submittedName>
</protein>